<accession>A0AAE6TM51</accession>
<evidence type="ECO:0000313" key="4">
    <source>
        <dbReference type="Proteomes" id="UP000325458"/>
    </source>
</evidence>
<dbReference type="KEGG" id="spla:CP981_11935"/>
<evidence type="ECO:0000313" key="3">
    <source>
        <dbReference type="EMBL" id="QEV52277.1"/>
    </source>
</evidence>
<dbReference type="Proteomes" id="UP000325458">
    <property type="component" value="Chromosome"/>
</dbReference>
<dbReference type="SUPFAM" id="SSF47090">
    <property type="entry name" value="PGBD-like"/>
    <property type="match status" value="1"/>
</dbReference>
<dbReference type="Pfam" id="PF01471">
    <property type="entry name" value="PG_binding_1"/>
    <property type="match status" value="1"/>
</dbReference>
<feature type="region of interest" description="Disordered" evidence="1">
    <location>
        <begin position="343"/>
        <end position="366"/>
    </location>
</feature>
<sequence length="366" mass="36839">MPPGRGTPVTAQTCPHCFAPVRGHGRPACLCAAAGADDFDPLRVRPYVSLPDGEGDGDREADSGDGGADGTALGRRDLLDDLPGVDAAVHYADGPSSSATGPSSSATGPPQSPAPPPPPGPPLPSGAPGAGPADPLIPRMRRRPGGPVSRTCSTSEAPEEKRGEEPASDSYPTAPRRRRALPAVLLTAGAAMAATAVLIGTDALSDGTQTRAAAPDRGTASPDAALPTGGPPAPSGATSPTAPRSPSPDATTPDATVRHYRPPAPRPPAPTRASGSVSDSPATHGPSAPPTGPIVLREGAGGPEVMELQERLRQLAVYPGPEDGRYDADVRDAVARYQRAYGVAGDPDGVYGAPTRASLESRTQAP</sequence>
<gene>
    <name evidence="3" type="ORF">CP981_11935</name>
</gene>
<name>A0AAE6TM51_STRPT</name>
<feature type="compositionally biased region" description="Low complexity" evidence="1">
    <location>
        <begin position="92"/>
        <end position="109"/>
    </location>
</feature>
<evidence type="ECO:0000256" key="1">
    <source>
        <dbReference type="SAM" id="MobiDB-lite"/>
    </source>
</evidence>
<organism evidence="3 4">
    <name type="scientific">Streptomyces platensis</name>
    <dbReference type="NCBI Taxonomy" id="58346"/>
    <lineage>
        <taxon>Bacteria</taxon>
        <taxon>Bacillati</taxon>
        <taxon>Actinomycetota</taxon>
        <taxon>Actinomycetes</taxon>
        <taxon>Kitasatosporales</taxon>
        <taxon>Streptomycetaceae</taxon>
        <taxon>Streptomyces</taxon>
    </lineage>
</organism>
<dbReference type="Gene3D" id="1.10.101.10">
    <property type="entry name" value="PGBD-like superfamily/PGBD"/>
    <property type="match status" value="1"/>
</dbReference>
<dbReference type="InterPro" id="IPR036366">
    <property type="entry name" value="PGBDSf"/>
</dbReference>
<reference evidence="3 4" key="1">
    <citation type="submission" date="2017-09" db="EMBL/GenBank/DDBJ databases">
        <authorList>
            <person name="Lee N."/>
            <person name="Cho B.-K."/>
        </authorList>
    </citation>
    <scope>NUCLEOTIDE SEQUENCE [LARGE SCALE GENOMIC DNA]</scope>
    <source>
        <strain evidence="3 4">ATCC 23948</strain>
    </source>
</reference>
<feature type="compositionally biased region" description="Pro residues" evidence="1">
    <location>
        <begin position="110"/>
        <end position="125"/>
    </location>
</feature>
<proteinExistence type="predicted"/>
<dbReference type="AlphaFoldDB" id="A0AAE6TM51"/>
<dbReference type="EMBL" id="CP023691">
    <property type="protein sequence ID" value="QEV52277.1"/>
    <property type="molecule type" value="Genomic_DNA"/>
</dbReference>
<dbReference type="InterPro" id="IPR002477">
    <property type="entry name" value="Peptidoglycan-bd-like"/>
</dbReference>
<feature type="domain" description="Peptidoglycan binding-like" evidence="2">
    <location>
        <begin position="302"/>
        <end position="359"/>
    </location>
</feature>
<evidence type="ECO:0000259" key="2">
    <source>
        <dbReference type="Pfam" id="PF01471"/>
    </source>
</evidence>
<feature type="compositionally biased region" description="Low complexity" evidence="1">
    <location>
        <begin position="126"/>
        <end position="136"/>
    </location>
</feature>
<feature type="compositionally biased region" description="Low complexity" evidence="1">
    <location>
        <begin position="235"/>
        <end position="254"/>
    </location>
</feature>
<protein>
    <submittedName>
        <fullName evidence="3">Peptidoglycan-binding protein</fullName>
    </submittedName>
</protein>
<feature type="region of interest" description="Disordered" evidence="1">
    <location>
        <begin position="41"/>
        <end position="177"/>
    </location>
</feature>
<dbReference type="InterPro" id="IPR036365">
    <property type="entry name" value="PGBD-like_sf"/>
</dbReference>
<feature type="region of interest" description="Disordered" evidence="1">
    <location>
        <begin position="202"/>
        <end position="304"/>
    </location>
</feature>